<dbReference type="Pfam" id="PF07963">
    <property type="entry name" value="N_methyl"/>
    <property type="match status" value="1"/>
</dbReference>
<evidence type="ECO:0000256" key="1">
    <source>
        <dbReference type="ARBA" id="ARBA00004377"/>
    </source>
</evidence>
<evidence type="ECO:0000259" key="12">
    <source>
        <dbReference type="Pfam" id="PF12019"/>
    </source>
</evidence>
<keyword evidence="7 11" id="KW-1133">Transmembrane helix</keyword>
<evidence type="ECO:0000256" key="10">
    <source>
        <dbReference type="ARBA" id="ARBA00030775"/>
    </source>
</evidence>
<evidence type="ECO:0000256" key="8">
    <source>
        <dbReference type="ARBA" id="ARBA00023136"/>
    </source>
</evidence>
<evidence type="ECO:0000256" key="4">
    <source>
        <dbReference type="ARBA" id="ARBA00022481"/>
    </source>
</evidence>
<dbReference type="InterPro" id="IPR045584">
    <property type="entry name" value="Pilin-like"/>
</dbReference>
<proteinExistence type="inferred from homology"/>
<dbReference type="GO" id="GO:0015627">
    <property type="term" value="C:type II protein secretion system complex"/>
    <property type="evidence" value="ECO:0007669"/>
    <property type="project" value="InterPro"/>
</dbReference>
<comment type="similarity">
    <text evidence="9">Belongs to the GSP H family.</text>
</comment>
<dbReference type="SUPFAM" id="SSF54523">
    <property type="entry name" value="Pili subunits"/>
    <property type="match status" value="1"/>
</dbReference>
<keyword evidence="4" id="KW-0488">Methylation</keyword>
<evidence type="ECO:0000256" key="7">
    <source>
        <dbReference type="ARBA" id="ARBA00022989"/>
    </source>
</evidence>
<reference evidence="13 14" key="1">
    <citation type="submission" date="2014-06" db="EMBL/GenBank/DDBJ databases">
        <title>Whole Genome Sequences of Three Symbiotic Endozoicomonas Bacteria.</title>
        <authorList>
            <person name="Neave M.J."/>
            <person name="Apprill A."/>
            <person name="Voolstra C.R."/>
        </authorList>
    </citation>
    <scope>NUCLEOTIDE SEQUENCE [LARGE SCALE GENOMIC DNA]</scope>
    <source>
        <strain evidence="13 14">DSM 25634</strain>
    </source>
</reference>
<evidence type="ECO:0000256" key="3">
    <source>
        <dbReference type="ARBA" id="ARBA00022475"/>
    </source>
</evidence>
<dbReference type="PROSITE" id="PS00409">
    <property type="entry name" value="PROKAR_NTER_METHYL"/>
    <property type="match status" value="1"/>
</dbReference>
<dbReference type="Pfam" id="PF12019">
    <property type="entry name" value="GspH"/>
    <property type="match status" value="1"/>
</dbReference>
<dbReference type="AlphaFoldDB" id="A0A081N990"/>
<organism evidence="13 14">
    <name type="scientific">Endozoicomonas numazuensis</name>
    <dbReference type="NCBI Taxonomy" id="1137799"/>
    <lineage>
        <taxon>Bacteria</taxon>
        <taxon>Pseudomonadati</taxon>
        <taxon>Pseudomonadota</taxon>
        <taxon>Gammaproteobacteria</taxon>
        <taxon>Oceanospirillales</taxon>
        <taxon>Endozoicomonadaceae</taxon>
        <taxon>Endozoicomonas</taxon>
    </lineage>
</organism>
<sequence>MDVQIPVKYSGFTLIELMITVAILAILASIAYPSFDASIQNSRITSQTNRILGALQFARSEASARNVAITVCGSNNQAACNDTDWSDGFIVLEGANVLQVFDRLEGGNQVSLGLTPEPVGNPISFNNEGQLGQTIGVSICDNRGNAFCNIIQLNGAGQARVQ</sequence>
<accession>A0A081N990</accession>
<keyword evidence="5" id="KW-0997">Cell inner membrane</keyword>
<evidence type="ECO:0000256" key="5">
    <source>
        <dbReference type="ARBA" id="ARBA00022519"/>
    </source>
</evidence>
<comment type="caution">
    <text evidence="13">The sequence shown here is derived from an EMBL/GenBank/DDBJ whole genome shotgun (WGS) entry which is preliminary data.</text>
</comment>
<comment type="subcellular location">
    <subcellularLocation>
        <location evidence="1">Cell inner membrane</location>
        <topology evidence="1">Single-pass membrane protein</topology>
    </subcellularLocation>
</comment>
<evidence type="ECO:0000313" key="14">
    <source>
        <dbReference type="Proteomes" id="UP000028073"/>
    </source>
</evidence>
<dbReference type="InterPro" id="IPR022346">
    <property type="entry name" value="T2SS_GspH"/>
</dbReference>
<keyword evidence="8 11" id="KW-0472">Membrane</keyword>
<dbReference type="eggNOG" id="COG4970">
    <property type="taxonomic scope" value="Bacteria"/>
</dbReference>
<evidence type="ECO:0000313" key="13">
    <source>
        <dbReference type="EMBL" id="KEQ15013.1"/>
    </source>
</evidence>
<evidence type="ECO:0000256" key="2">
    <source>
        <dbReference type="ARBA" id="ARBA00021549"/>
    </source>
</evidence>
<evidence type="ECO:0000256" key="9">
    <source>
        <dbReference type="ARBA" id="ARBA00025772"/>
    </source>
</evidence>
<dbReference type="OrthoDB" id="6183358at2"/>
<evidence type="ECO:0000256" key="11">
    <source>
        <dbReference type="SAM" id="Phobius"/>
    </source>
</evidence>
<keyword evidence="14" id="KW-1185">Reference proteome</keyword>
<name>A0A081N990_9GAMM</name>
<dbReference type="GO" id="GO:0015628">
    <property type="term" value="P:protein secretion by the type II secretion system"/>
    <property type="evidence" value="ECO:0007669"/>
    <property type="project" value="InterPro"/>
</dbReference>
<keyword evidence="6 11" id="KW-0812">Transmembrane</keyword>
<keyword evidence="3" id="KW-1003">Cell membrane</keyword>
<dbReference type="EMBL" id="JOKH01000007">
    <property type="protein sequence ID" value="KEQ15013.1"/>
    <property type="molecule type" value="Genomic_DNA"/>
</dbReference>
<protein>
    <recommendedName>
        <fullName evidence="2">Type II secretion system protein H</fullName>
    </recommendedName>
    <alternativeName>
        <fullName evidence="10">General secretion pathway protein H</fullName>
    </alternativeName>
</protein>
<dbReference type="Gene3D" id="3.55.40.10">
    <property type="entry name" value="minor pseudopilin epsh domain"/>
    <property type="match status" value="1"/>
</dbReference>
<dbReference type="NCBIfam" id="TIGR02532">
    <property type="entry name" value="IV_pilin_GFxxxE"/>
    <property type="match status" value="1"/>
</dbReference>
<feature type="transmembrane region" description="Helical" evidence="11">
    <location>
        <begin position="12"/>
        <end position="32"/>
    </location>
</feature>
<feature type="domain" description="General secretion pathway GspH" evidence="12">
    <location>
        <begin position="47"/>
        <end position="157"/>
    </location>
</feature>
<dbReference type="RefSeq" id="WP_034841242.1">
    <property type="nucleotide sequence ID" value="NZ_JOKH01000007.1"/>
</dbReference>
<dbReference type="Proteomes" id="UP000028073">
    <property type="component" value="Unassembled WGS sequence"/>
</dbReference>
<evidence type="ECO:0000256" key="6">
    <source>
        <dbReference type="ARBA" id="ARBA00022692"/>
    </source>
</evidence>
<gene>
    <name evidence="13" type="ORF">GZ78_24325</name>
</gene>
<dbReference type="STRING" id="1137799.GZ78_24325"/>
<dbReference type="InterPro" id="IPR012902">
    <property type="entry name" value="N_methyl_site"/>
</dbReference>
<dbReference type="GO" id="GO:0005886">
    <property type="term" value="C:plasma membrane"/>
    <property type="evidence" value="ECO:0007669"/>
    <property type="project" value="UniProtKB-SubCell"/>
</dbReference>